<dbReference type="GeneID" id="24829965"/>
<dbReference type="GO" id="GO:0005829">
    <property type="term" value="C:cytosol"/>
    <property type="evidence" value="ECO:0007669"/>
    <property type="project" value="TreeGrafter"/>
</dbReference>
<keyword evidence="1" id="KW-0808">Transferase</keyword>
<dbReference type="PANTHER" id="PTHR12215">
    <property type="entry name" value="PHOSPHOPANTETHEINE TRANSFERASE"/>
    <property type="match status" value="1"/>
</dbReference>
<organism evidence="1 2">
    <name type="scientific">Methanosarcina horonobensis HB-1 = JCM 15518</name>
    <dbReference type="NCBI Taxonomy" id="1434110"/>
    <lineage>
        <taxon>Archaea</taxon>
        <taxon>Methanobacteriati</taxon>
        <taxon>Methanobacteriota</taxon>
        <taxon>Stenosarchaea group</taxon>
        <taxon>Methanomicrobia</taxon>
        <taxon>Methanosarcinales</taxon>
        <taxon>Methanosarcinaceae</taxon>
        <taxon>Methanosarcina</taxon>
    </lineage>
</organism>
<accession>A0A0E3S9C8</accession>
<dbReference type="PATRIC" id="fig|1434110.4.peg.992"/>
<dbReference type="PANTHER" id="PTHR12215:SF15">
    <property type="entry name" value="4'-PHOSPHOPANTETHEINYL TRANSFERASE SUPERFAMILY-RELATED"/>
    <property type="match status" value="1"/>
</dbReference>
<dbReference type="RefSeq" id="WP_048137654.1">
    <property type="nucleotide sequence ID" value="NZ_CP009516.1"/>
</dbReference>
<dbReference type="InterPro" id="IPR037143">
    <property type="entry name" value="4-PPantetheinyl_Trfase_dom_sf"/>
</dbReference>
<evidence type="ECO:0000313" key="2">
    <source>
        <dbReference type="Proteomes" id="UP000033101"/>
    </source>
</evidence>
<sequence length="225" mass="26153">MYAGNLLVSSIPLKNILHLWEENDILIFLIDLDNYDTLSTEYLNNTEKEDLEKLQTLYFKKRFIVSRTVLKHILRCLLKLESILDISTYKDRYGEVHILNHEELHICISYSEDIVALAVSKTRVGIDIEAKRPLALKNTLKYLQTTSSYTGDSVSDTNFLKMWTLKEAYCKFSNKGMLSSLYKEPDFNNAWYSNYTLNNKYIFSIVTDSNPHTISISRLEILTIV</sequence>
<keyword evidence="2" id="KW-1185">Reference proteome</keyword>
<dbReference type="KEGG" id="mhor:MSHOH_0808"/>
<dbReference type="GO" id="GO:0019878">
    <property type="term" value="P:lysine biosynthetic process via aminoadipic acid"/>
    <property type="evidence" value="ECO:0007669"/>
    <property type="project" value="TreeGrafter"/>
</dbReference>
<dbReference type="InterPro" id="IPR050559">
    <property type="entry name" value="P-Pant_transferase_sf"/>
</dbReference>
<dbReference type="EMBL" id="CP009516">
    <property type="protein sequence ID" value="AKB77291.1"/>
    <property type="molecule type" value="Genomic_DNA"/>
</dbReference>
<dbReference type="EC" id="2.7.8.-" evidence="1"/>
<evidence type="ECO:0000313" key="1">
    <source>
        <dbReference type="EMBL" id="AKB77291.1"/>
    </source>
</evidence>
<reference evidence="1 2" key="1">
    <citation type="submission" date="2014-07" db="EMBL/GenBank/DDBJ databases">
        <title>Methanogenic archaea and the global carbon cycle.</title>
        <authorList>
            <person name="Henriksen J.R."/>
            <person name="Luke J."/>
            <person name="Reinhart S."/>
            <person name="Benedict M.N."/>
            <person name="Youngblut N.D."/>
            <person name="Metcalf M.E."/>
            <person name="Whitaker R.J."/>
            <person name="Metcalf W.W."/>
        </authorList>
    </citation>
    <scope>NUCLEOTIDE SEQUENCE [LARGE SCALE GENOMIC DNA]</scope>
    <source>
        <strain evidence="1 2">HB-1</strain>
    </source>
</reference>
<gene>
    <name evidence="1" type="ORF">MSHOH_0808</name>
</gene>
<proteinExistence type="predicted"/>
<dbReference type="GO" id="GO:0008897">
    <property type="term" value="F:holo-[acyl-carrier-protein] synthase activity"/>
    <property type="evidence" value="ECO:0007669"/>
    <property type="project" value="InterPro"/>
</dbReference>
<dbReference type="AlphaFoldDB" id="A0A0E3S9C8"/>
<dbReference type="Proteomes" id="UP000033101">
    <property type="component" value="Chromosome"/>
</dbReference>
<dbReference type="STRING" id="1434110.MSHOH_0808"/>
<dbReference type="Gene3D" id="3.90.470.20">
    <property type="entry name" value="4'-phosphopantetheinyl transferase domain"/>
    <property type="match status" value="1"/>
</dbReference>
<dbReference type="GO" id="GO:0000287">
    <property type="term" value="F:magnesium ion binding"/>
    <property type="evidence" value="ECO:0007669"/>
    <property type="project" value="InterPro"/>
</dbReference>
<dbReference type="OrthoDB" id="132609at2157"/>
<dbReference type="HOGENOM" id="CLU_1212618_0_0_2"/>
<dbReference type="SUPFAM" id="SSF56214">
    <property type="entry name" value="4'-phosphopantetheinyl transferase"/>
    <property type="match status" value="2"/>
</dbReference>
<name>A0A0E3S9C8_9EURY</name>
<protein>
    <submittedName>
        <fullName evidence="1">4'-phosphopantetheinyl transferase</fullName>
        <ecNumber evidence="1">2.7.8.-</ecNumber>
    </submittedName>
</protein>